<dbReference type="GO" id="GO:0005886">
    <property type="term" value="C:plasma membrane"/>
    <property type="evidence" value="ECO:0007669"/>
    <property type="project" value="UniProtKB-SubCell"/>
</dbReference>
<feature type="transmembrane region" description="Helical" evidence="8">
    <location>
        <begin position="164"/>
        <end position="187"/>
    </location>
</feature>
<dbReference type="NCBIfam" id="TIGR01569">
    <property type="entry name" value="A_tha_TIGR01569"/>
    <property type="match status" value="1"/>
</dbReference>
<dbReference type="InterPro" id="IPR044173">
    <property type="entry name" value="CASPL"/>
</dbReference>
<evidence type="ECO:0000256" key="5">
    <source>
        <dbReference type="ARBA" id="ARBA00022692"/>
    </source>
</evidence>
<feature type="transmembrane region" description="Helical" evidence="8">
    <location>
        <begin position="114"/>
        <end position="144"/>
    </location>
</feature>
<dbReference type="EMBL" id="JAIWQS010000008">
    <property type="protein sequence ID" value="KAJ8898683.1"/>
    <property type="molecule type" value="Genomic_DNA"/>
</dbReference>
<evidence type="ECO:0000256" key="2">
    <source>
        <dbReference type="ARBA" id="ARBA00007651"/>
    </source>
</evidence>
<evidence type="ECO:0000256" key="6">
    <source>
        <dbReference type="ARBA" id="ARBA00022989"/>
    </source>
</evidence>
<keyword evidence="4 8" id="KW-1003">Cell membrane</keyword>
<comment type="caution">
    <text evidence="10">The sequence shown here is derived from an EMBL/GenBank/DDBJ whole genome shotgun (WGS) entry which is preliminary data.</text>
</comment>
<organism evidence="10 11">
    <name type="scientific">Erythroxylum novogranatense</name>
    <dbReference type="NCBI Taxonomy" id="1862640"/>
    <lineage>
        <taxon>Eukaryota</taxon>
        <taxon>Viridiplantae</taxon>
        <taxon>Streptophyta</taxon>
        <taxon>Embryophyta</taxon>
        <taxon>Tracheophyta</taxon>
        <taxon>Spermatophyta</taxon>
        <taxon>Magnoliopsida</taxon>
        <taxon>eudicotyledons</taxon>
        <taxon>Gunneridae</taxon>
        <taxon>Pentapetalae</taxon>
        <taxon>rosids</taxon>
        <taxon>fabids</taxon>
        <taxon>Malpighiales</taxon>
        <taxon>Erythroxylaceae</taxon>
        <taxon>Erythroxylum</taxon>
    </lineage>
</organism>
<evidence type="ECO:0000256" key="3">
    <source>
        <dbReference type="ARBA" id="ARBA00011489"/>
    </source>
</evidence>
<accession>A0AAV8U8D3</accession>
<evidence type="ECO:0000256" key="1">
    <source>
        <dbReference type="ARBA" id="ARBA00004651"/>
    </source>
</evidence>
<protein>
    <recommendedName>
        <fullName evidence="8">CASP-like protein</fullName>
    </recommendedName>
</protein>
<comment type="subunit">
    <text evidence="3 8">Homodimer and heterodimers.</text>
</comment>
<name>A0AAV8U8D3_9ROSI</name>
<dbReference type="InterPro" id="IPR006702">
    <property type="entry name" value="CASP_dom"/>
</dbReference>
<proteinExistence type="inferred from homology"/>
<feature type="transmembrane region" description="Helical" evidence="8">
    <location>
        <begin position="33"/>
        <end position="52"/>
    </location>
</feature>
<dbReference type="AlphaFoldDB" id="A0AAV8U8D3"/>
<gene>
    <name evidence="10" type="ORF">K2173_004717</name>
</gene>
<comment type="subcellular location">
    <subcellularLocation>
        <location evidence="1 8">Cell membrane</location>
        <topology evidence="1 8">Multi-pass membrane protein</topology>
    </subcellularLocation>
</comment>
<keyword evidence="5 8" id="KW-0812">Transmembrane</keyword>
<evidence type="ECO:0000256" key="7">
    <source>
        <dbReference type="ARBA" id="ARBA00023136"/>
    </source>
</evidence>
<keyword evidence="11" id="KW-1185">Reference proteome</keyword>
<dbReference type="Pfam" id="PF04535">
    <property type="entry name" value="CASP_dom"/>
    <property type="match status" value="1"/>
</dbReference>
<reference evidence="10 11" key="1">
    <citation type="submission" date="2021-09" db="EMBL/GenBank/DDBJ databases">
        <title>Genomic insights and catalytic innovation underlie evolution of tropane alkaloids biosynthesis.</title>
        <authorList>
            <person name="Wang Y.-J."/>
            <person name="Tian T."/>
            <person name="Huang J.-P."/>
            <person name="Huang S.-X."/>
        </authorList>
    </citation>
    <scope>NUCLEOTIDE SEQUENCE [LARGE SCALE GENOMIC DNA]</scope>
    <source>
        <strain evidence="10">KIB-2018</strain>
        <tissue evidence="10">Leaf</tissue>
    </source>
</reference>
<evidence type="ECO:0000256" key="4">
    <source>
        <dbReference type="ARBA" id="ARBA00022475"/>
    </source>
</evidence>
<dbReference type="PANTHER" id="PTHR36488:SF8">
    <property type="entry name" value="CASP-LIKE PROTEIN 1U1"/>
    <property type="match status" value="1"/>
</dbReference>
<evidence type="ECO:0000256" key="8">
    <source>
        <dbReference type="RuleBase" id="RU361233"/>
    </source>
</evidence>
<evidence type="ECO:0000313" key="11">
    <source>
        <dbReference type="Proteomes" id="UP001159364"/>
    </source>
</evidence>
<evidence type="ECO:0000313" key="10">
    <source>
        <dbReference type="EMBL" id="KAJ8898683.1"/>
    </source>
</evidence>
<dbReference type="PANTHER" id="PTHR36488">
    <property type="entry name" value="CASP-LIKE PROTEIN 1U1"/>
    <property type="match status" value="1"/>
</dbReference>
<evidence type="ECO:0000259" key="9">
    <source>
        <dbReference type="Pfam" id="PF04535"/>
    </source>
</evidence>
<keyword evidence="6 8" id="KW-1133">Transmembrane helix</keyword>
<comment type="similarity">
    <text evidence="2 8">Belongs to the Casparian strip membrane proteins (CASP) family.</text>
</comment>
<feature type="domain" description="Casparian strip membrane protein" evidence="9">
    <location>
        <begin position="26"/>
        <end position="176"/>
    </location>
</feature>
<sequence length="195" mass="21242">MENGHKAFNINGVGRSDQKVMYNGEKKGRSGEVILRMLVVLLTLVASIVVGVDKETTTVSITLMSSLPPLQIPVTAKWQYMSALVFLLVSNVFACTYAIVSLLYTLCTENIAKVVVVILDILVMGLLFSANGAAAAVGVIGRYGNSHVRWNKVCYMVDRFCRQLGAAFALSLSGSFVLLWLVVLAIFRLHKKSLA</sequence>
<dbReference type="InterPro" id="IPR006459">
    <property type="entry name" value="CASP/CASPL"/>
</dbReference>
<dbReference type="Proteomes" id="UP001159364">
    <property type="component" value="Linkage Group LG08"/>
</dbReference>
<keyword evidence="7 8" id="KW-0472">Membrane</keyword>
<feature type="transmembrane region" description="Helical" evidence="8">
    <location>
        <begin position="83"/>
        <end position="107"/>
    </location>
</feature>